<dbReference type="InterPro" id="IPR038279">
    <property type="entry name" value="Ndc10_dom2_sf"/>
</dbReference>
<dbReference type="Proteomes" id="UP000726737">
    <property type="component" value="Unassembled WGS sequence"/>
</dbReference>
<proteinExistence type="predicted"/>
<protein>
    <submittedName>
        <fullName evidence="1">Uncharacterized protein</fullName>
    </submittedName>
</protein>
<reference evidence="1" key="1">
    <citation type="journal article" date="2020" name="Fungal Divers.">
        <title>Resolving the Mortierellaceae phylogeny through synthesis of multi-gene phylogenetics and phylogenomics.</title>
        <authorList>
            <person name="Vandepol N."/>
            <person name="Liber J."/>
            <person name="Desiro A."/>
            <person name="Na H."/>
            <person name="Kennedy M."/>
            <person name="Barry K."/>
            <person name="Grigoriev I.V."/>
            <person name="Miller A.N."/>
            <person name="O'Donnell K."/>
            <person name="Stajich J.E."/>
            <person name="Bonito G."/>
        </authorList>
    </citation>
    <scope>NUCLEOTIDE SEQUENCE</scope>
    <source>
        <strain evidence="1">KOD948</strain>
    </source>
</reference>
<comment type="caution">
    <text evidence="1">The sequence shown here is derived from an EMBL/GenBank/DDBJ whole genome shotgun (WGS) entry which is preliminary data.</text>
</comment>
<dbReference type="AlphaFoldDB" id="A0A9P6PZW5"/>
<dbReference type="GO" id="GO:0003677">
    <property type="term" value="F:DNA binding"/>
    <property type="evidence" value="ECO:0007669"/>
    <property type="project" value="InterPro"/>
</dbReference>
<evidence type="ECO:0000313" key="1">
    <source>
        <dbReference type="EMBL" id="KAG0255448.1"/>
    </source>
</evidence>
<keyword evidence="2" id="KW-1185">Reference proteome</keyword>
<gene>
    <name evidence="1" type="ORF">BG011_005106</name>
</gene>
<evidence type="ECO:0000313" key="2">
    <source>
        <dbReference type="Proteomes" id="UP000726737"/>
    </source>
</evidence>
<name>A0A9P6PZW5_9FUNG</name>
<accession>A0A9P6PZW5</accession>
<organism evidence="1 2">
    <name type="scientific">Mortierella polycephala</name>
    <dbReference type="NCBI Taxonomy" id="41804"/>
    <lineage>
        <taxon>Eukaryota</taxon>
        <taxon>Fungi</taxon>
        <taxon>Fungi incertae sedis</taxon>
        <taxon>Mucoromycota</taxon>
        <taxon>Mortierellomycotina</taxon>
        <taxon>Mortierellomycetes</taxon>
        <taxon>Mortierellales</taxon>
        <taxon>Mortierellaceae</taxon>
        <taxon>Mortierella</taxon>
    </lineage>
</organism>
<dbReference type="Gene3D" id="1.10.443.20">
    <property type="entry name" value="Centromere DNA-binding protein complex CBF3 subunit, domain 2"/>
    <property type="match status" value="1"/>
</dbReference>
<dbReference type="EMBL" id="JAAAJA010000348">
    <property type="protein sequence ID" value="KAG0255448.1"/>
    <property type="molecule type" value="Genomic_DNA"/>
</dbReference>
<sequence length="104" mass="11447">MTDVSITCGVAAIMRKTYPLQRTMGGQARLFEAAGVSTDNLTHHHRDAGARHAHNSGCDIKDIERHARWNMNRLMLHHLDMASSIFAIKMAAFTSSTVSAHTTS</sequence>